<evidence type="ECO:0000313" key="1">
    <source>
        <dbReference type="EMBL" id="MBF9135275.1"/>
    </source>
</evidence>
<dbReference type="Proteomes" id="UP000638560">
    <property type="component" value="Unassembled WGS sequence"/>
</dbReference>
<proteinExistence type="predicted"/>
<protein>
    <submittedName>
        <fullName evidence="1">Uncharacterized protein</fullName>
    </submittedName>
</protein>
<sequence>MRYMVRTSVVRVIGRIWQPGHTAGQDITLTSSDVDNARDDNGKITRESVGLWLDSHAGDFAEIIDFEASVEDGDATIDIPWADEESEMTYNDCMCPAED</sequence>
<evidence type="ECO:0000313" key="2">
    <source>
        <dbReference type="Proteomes" id="UP000638560"/>
    </source>
</evidence>
<keyword evidence="2" id="KW-1185">Reference proteome</keyword>
<gene>
    <name evidence="1" type="ORF">I0C86_41225</name>
</gene>
<dbReference type="EMBL" id="JADPUN010000422">
    <property type="protein sequence ID" value="MBF9135275.1"/>
    <property type="molecule type" value="Genomic_DNA"/>
</dbReference>
<organism evidence="1 2">
    <name type="scientific">Plantactinospora alkalitolerans</name>
    <dbReference type="NCBI Taxonomy" id="2789879"/>
    <lineage>
        <taxon>Bacteria</taxon>
        <taxon>Bacillati</taxon>
        <taxon>Actinomycetota</taxon>
        <taxon>Actinomycetes</taxon>
        <taxon>Micromonosporales</taxon>
        <taxon>Micromonosporaceae</taxon>
        <taxon>Plantactinospora</taxon>
    </lineage>
</organism>
<comment type="caution">
    <text evidence="1">The sequence shown here is derived from an EMBL/GenBank/DDBJ whole genome shotgun (WGS) entry which is preliminary data.</text>
</comment>
<reference evidence="1 2" key="1">
    <citation type="submission" date="2020-11" db="EMBL/GenBank/DDBJ databases">
        <title>A novel isolate from a Black sea contaminated sediment with potential to produce alkanes: Plantactinospora alkalitolerans sp. nov.</title>
        <authorList>
            <person name="Carro L."/>
            <person name="Veyisoglu A."/>
            <person name="Guven K."/>
            <person name="Schumann P."/>
            <person name="Klenk H.-P."/>
            <person name="Sahin N."/>
        </authorList>
    </citation>
    <scope>NUCLEOTIDE SEQUENCE [LARGE SCALE GENOMIC DNA]</scope>
    <source>
        <strain evidence="1 2">S1510</strain>
    </source>
</reference>
<accession>A0ABS0H9W6</accession>
<dbReference type="RefSeq" id="WP_196206731.1">
    <property type="nucleotide sequence ID" value="NZ_JADPUN010000422.1"/>
</dbReference>
<name>A0ABS0H9W6_9ACTN</name>